<dbReference type="Proteomes" id="UP000638648">
    <property type="component" value="Unassembled WGS sequence"/>
</dbReference>
<comment type="caution">
    <text evidence="1">The sequence shown here is derived from an EMBL/GenBank/DDBJ whole genome shotgun (WGS) entry which is preliminary data.</text>
</comment>
<organism evidence="1 2">
    <name type="scientific">Actinopolymorpha pittospori</name>
    <dbReference type="NCBI Taxonomy" id="648752"/>
    <lineage>
        <taxon>Bacteria</taxon>
        <taxon>Bacillati</taxon>
        <taxon>Actinomycetota</taxon>
        <taxon>Actinomycetes</taxon>
        <taxon>Propionibacteriales</taxon>
        <taxon>Actinopolymorphaceae</taxon>
        <taxon>Actinopolymorpha</taxon>
    </lineage>
</organism>
<reference evidence="1" key="1">
    <citation type="submission" date="2020-10" db="EMBL/GenBank/DDBJ databases">
        <title>Sequencing the genomes of 1000 actinobacteria strains.</title>
        <authorList>
            <person name="Klenk H.-P."/>
        </authorList>
    </citation>
    <scope>NUCLEOTIDE SEQUENCE</scope>
    <source>
        <strain evidence="1">DSM 45354</strain>
    </source>
</reference>
<dbReference type="RefSeq" id="WP_192754897.1">
    <property type="nucleotide sequence ID" value="NZ_BAABJL010000176.1"/>
</dbReference>
<dbReference type="EMBL" id="JADBEM010000001">
    <property type="protein sequence ID" value="MBE1611730.1"/>
    <property type="molecule type" value="Genomic_DNA"/>
</dbReference>
<protein>
    <submittedName>
        <fullName evidence="1">Uncharacterized protein</fullName>
    </submittedName>
</protein>
<proteinExistence type="predicted"/>
<dbReference type="AlphaFoldDB" id="A0A927RH05"/>
<name>A0A927RH05_9ACTN</name>
<gene>
    <name evidence="1" type="ORF">HEB94_008578</name>
</gene>
<evidence type="ECO:0000313" key="1">
    <source>
        <dbReference type="EMBL" id="MBE1611730.1"/>
    </source>
</evidence>
<accession>A0A927RH05</accession>
<evidence type="ECO:0000313" key="2">
    <source>
        <dbReference type="Proteomes" id="UP000638648"/>
    </source>
</evidence>
<sequence length="48" mass="5915">MRRLDRSREYLLWYETHRERWVAVPMRREGVLFDTDYALLVVLDLDGC</sequence>
<keyword evidence="2" id="KW-1185">Reference proteome</keyword>